<feature type="region of interest" description="Disordered" evidence="1">
    <location>
        <begin position="1"/>
        <end position="25"/>
    </location>
</feature>
<keyword evidence="2" id="KW-1133">Transmembrane helix</keyword>
<name>A0AAD9E598_9TELE</name>
<evidence type="ECO:0000256" key="1">
    <source>
        <dbReference type="SAM" id="MobiDB-lite"/>
    </source>
</evidence>
<keyword evidence="2" id="KW-0472">Membrane</keyword>
<comment type="caution">
    <text evidence="3">The sequence shown here is derived from an EMBL/GenBank/DDBJ whole genome shotgun (WGS) entry which is preliminary data.</text>
</comment>
<proteinExistence type="predicted"/>
<feature type="non-terminal residue" evidence="3">
    <location>
        <position position="1"/>
    </location>
</feature>
<dbReference type="AlphaFoldDB" id="A0AAD9E598"/>
<sequence>MSEEQKDSGIDPEPPFPSGRSSIDRTLMCGQNSSLLHRLFIRHSHYGSPVPPGTLRGPRPAQENGACPSCCLDSPTSHSHTSLPQTRSRNVKPFPPTESLVAGRRIEQLSRVAGRRPDGTELGHVAVCVSNVYVRVCLCIKRRHSLGRGHENTISVNSITLISLCYLCVAEREGTFPWPLPDARSTLPAGRRRAMIRTRCVCVYGSVQLGLMRVGRLLGSEVMSERGLSDSCSTHSTLKVETLKDNVINSPENRLSSDSRTSTSHRVMCVCVLCVYIRRLLAQRPDKTLFILVIVTIHGVLFHGSLLSPHPWTSTRLIRWRQQTCWSPAQEKPIPYRHIVTLMGSIMFRLGMFLLGTFLSGIVPRGNEQTWKSGTRADPAHAGHRSCVRRPARTDPMRPAGPARCRRCAVLQLGPRGPPRSDIAKT</sequence>
<keyword evidence="2" id="KW-0812">Transmembrane</keyword>
<evidence type="ECO:0000313" key="3">
    <source>
        <dbReference type="EMBL" id="KAK1802697.1"/>
    </source>
</evidence>
<accession>A0AAD9E598</accession>
<keyword evidence="4" id="KW-1185">Reference proteome</keyword>
<evidence type="ECO:0000313" key="4">
    <source>
        <dbReference type="Proteomes" id="UP001239994"/>
    </source>
</evidence>
<dbReference type="EMBL" id="JAROKS010000006">
    <property type="protein sequence ID" value="KAK1802697.1"/>
    <property type="molecule type" value="Genomic_DNA"/>
</dbReference>
<dbReference type="Proteomes" id="UP001239994">
    <property type="component" value="Unassembled WGS sequence"/>
</dbReference>
<gene>
    <name evidence="3" type="ORF">P4O66_021190</name>
</gene>
<feature type="transmembrane region" description="Helical" evidence="2">
    <location>
        <begin position="339"/>
        <end position="363"/>
    </location>
</feature>
<feature type="transmembrane region" description="Helical" evidence="2">
    <location>
        <begin position="288"/>
        <end position="307"/>
    </location>
</feature>
<feature type="region of interest" description="Disordered" evidence="1">
    <location>
        <begin position="78"/>
        <end position="97"/>
    </location>
</feature>
<evidence type="ECO:0000256" key="2">
    <source>
        <dbReference type="SAM" id="Phobius"/>
    </source>
</evidence>
<feature type="compositionally biased region" description="Polar residues" evidence="1">
    <location>
        <begin position="78"/>
        <end position="88"/>
    </location>
</feature>
<organism evidence="3 4">
    <name type="scientific">Electrophorus voltai</name>
    <dbReference type="NCBI Taxonomy" id="2609070"/>
    <lineage>
        <taxon>Eukaryota</taxon>
        <taxon>Metazoa</taxon>
        <taxon>Chordata</taxon>
        <taxon>Craniata</taxon>
        <taxon>Vertebrata</taxon>
        <taxon>Euteleostomi</taxon>
        <taxon>Actinopterygii</taxon>
        <taxon>Neopterygii</taxon>
        <taxon>Teleostei</taxon>
        <taxon>Ostariophysi</taxon>
        <taxon>Gymnotiformes</taxon>
        <taxon>Gymnotoidei</taxon>
        <taxon>Gymnotidae</taxon>
        <taxon>Electrophorus</taxon>
    </lineage>
</organism>
<protein>
    <submittedName>
        <fullName evidence="3">Uncharacterized protein</fullName>
    </submittedName>
</protein>
<reference evidence="3" key="1">
    <citation type="submission" date="2023-03" db="EMBL/GenBank/DDBJ databases">
        <title>Electrophorus voltai genome.</title>
        <authorList>
            <person name="Bian C."/>
        </authorList>
    </citation>
    <scope>NUCLEOTIDE SEQUENCE</scope>
    <source>
        <strain evidence="3">CB-2022</strain>
        <tissue evidence="3">Muscle</tissue>
    </source>
</reference>